<dbReference type="EMBL" id="JANUGU010000006">
    <property type="protein sequence ID" value="MCS0659834.1"/>
    <property type="molecule type" value="Genomic_DNA"/>
</dbReference>
<comment type="caution">
    <text evidence="1">The sequence shown here is derived from an EMBL/GenBank/DDBJ whole genome shotgun (WGS) entry which is preliminary data.</text>
</comment>
<proteinExistence type="predicted"/>
<accession>A0ABT2D0R3</accession>
<gene>
    <name evidence="1" type="ORF">NX778_17310</name>
</gene>
<protein>
    <submittedName>
        <fullName evidence="1">Uncharacterized protein</fullName>
    </submittedName>
</protein>
<dbReference type="RefSeq" id="WP_258813028.1">
    <property type="nucleotide sequence ID" value="NZ_JANUGU010000006.1"/>
</dbReference>
<keyword evidence="2" id="KW-1185">Reference proteome</keyword>
<evidence type="ECO:0000313" key="1">
    <source>
        <dbReference type="EMBL" id="MCS0659834.1"/>
    </source>
</evidence>
<reference evidence="1 2" key="1">
    <citation type="submission" date="2022-08" db="EMBL/GenBank/DDBJ databases">
        <title>Reclassification of Massilia species as members of the genera Telluria, Duganella, Pseudoduganella, Mokoshia gen. nov. and Zemynaea gen. nov. using orthogonal and non-orthogonal genome-based approaches.</title>
        <authorList>
            <person name="Bowman J.P."/>
        </authorList>
    </citation>
    <scope>NUCLEOTIDE SEQUENCE [LARGE SCALE GENOMIC DNA]</scope>
    <source>
        <strain evidence="1 2">JCM 31606</strain>
    </source>
</reference>
<dbReference type="Proteomes" id="UP001204621">
    <property type="component" value="Unassembled WGS sequence"/>
</dbReference>
<sequence>MGWTISVGSAGVGQRTNGSVTTIRQSAVTPISRHSTVQVMVSLDAVTSAQAEQVWQSVLSILVGKL</sequence>
<organism evidence="1 2">
    <name type="scientific">Massilia terrae</name>
    <dbReference type="NCBI Taxonomy" id="1811224"/>
    <lineage>
        <taxon>Bacteria</taxon>
        <taxon>Pseudomonadati</taxon>
        <taxon>Pseudomonadota</taxon>
        <taxon>Betaproteobacteria</taxon>
        <taxon>Burkholderiales</taxon>
        <taxon>Oxalobacteraceae</taxon>
        <taxon>Telluria group</taxon>
        <taxon>Massilia</taxon>
    </lineage>
</organism>
<evidence type="ECO:0000313" key="2">
    <source>
        <dbReference type="Proteomes" id="UP001204621"/>
    </source>
</evidence>
<name>A0ABT2D0R3_9BURK</name>